<evidence type="ECO:0000256" key="1">
    <source>
        <dbReference type="SAM" id="Coils"/>
    </source>
</evidence>
<evidence type="ECO:0000313" key="4">
    <source>
        <dbReference type="Proteomes" id="UP001189429"/>
    </source>
</evidence>
<gene>
    <name evidence="3" type="ORF">PCOR1329_LOCUS16349</name>
</gene>
<reference evidence="3" key="1">
    <citation type="submission" date="2023-10" db="EMBL/GenBank/DDBJ databases">
        <authorList>
            <person name="Chen Y."/>
            <person name="Shah S."/>
            <person name="Dougan E. K."/>
            <person name="Thang M."/>
            <person name="Chan C."/>
        </authorList>
    </citation>
    <scope>NUCLEOTIDE SEQUENCE [LARGE SCALE GENOMIC DNA]</scope>
</reference>
<accession>A0ABN9R2N8</accession>
<evidence type="ECO:0000256" key="2">
    <source>
        <dbReference type="SAM" id="MobiDB-lite"/>
    </source>
</evidence>
<evidence type="ECO:0000313" key="3">
    <source>
        <dbReference type="EMBL" id="CAK0811888.1"/>
    </source>
</evidence>
<feature type="region of interest" description="Disordered" evidence="2">
    <location>
        <begin position="1"/>
        <end position="25"/>
    </location>
</feature>
<name>A0ABN9R2N8_9DINO</name>
<sequence>MATVDAATVSPARRSPASPSAGVIRSSMDKGKKLVKLHRRVRPPGFGATGGSSSPAAIALDMDDTDGEMEVYPEHICVMVAEQLSAETAKYHSALNTHIGDCVTSTVKAEATTIQQSLASNLDECFSKCKADLDALPSKLDAQIVAAVTLKIDDVRRELNTRCDSLKVEIMQVDSRVDEQDKLLREMQERIKQLQSAFAVANSATPAPRPVAGSDTFTRDTDETIIKVFAGKLVAKTAVHEVLAPWLEESSITTEQWELTAAGPLSKYFTIKLKGAVGLATRRVQKLLASLRVGNTWRAFNVDAHAGGQTRLRLSHDKNAKHIKTEVIGRKMRNKFVELYGANQRVFFDRDRGGLSLGWGALCELECFPCREPTRVFWSPGTINKYSVPKDKLVEAIKDIIEPEREPEWCL</sequence>
<comment type="caution">
    <text evidence="3">The sequence shown here is derived from an EMBL/GenBank/DDBJ whole genome shotgun (WGS) entry which is preliminary data.</text>
</comment>
<dbReference type="EMBL" id="CAUYUJ010005002">
    <property type="protein sequence ID" value="CAK0811888.1"/>
    <property type="molecule type" value="Genomic_DNA"/>
</dbReference>
<keyword evidence="4" id="KW-1185">Reference proteome</keyword>
<keyword evidence="1" id="KW-0175">Coiled coil</keyword>
<feature type="compositionally biased region" description="Low complexity" evidence="2">
    <location>
        <begin position="10"/>
        <end position="21"/>
    </location>
</feature>
<protein>
    <submittedName>
        <fullName evidence="3">Uncharacterized protein</fullName>
    </submittedName>
</protein>
<proteinExistence type="predicted"/>
<dbReference type="Proteomes" id="UP001189429">
    <property type="component" value="Unassembled WGS sequence"/>
</dbReference>
<feature type="coiled-coil region" evidence="1">
    <location>
        <begin position="170"/>
        <end position="204"/>
    </location>
</feature>
<organism evidence="3 4">
    <name type="scientific">Prorocentrum cordatum</name>
    <dbReference type="NCBI Taxonomy" id="2364126"/>
    <lineage>
        <taxon>Eukaryota</taxon>
        <taxon>Sar</taxon>
        <taxon>Alveolata</taxon>
        <taxon>Dinophyceae</taxon>
        <taxon>Prorocentrales</taxon>
        <taxon>Prorocentraceae</taxon>
        <taxon>Prorocentrum</taxon>
    </lineage>
</organism>